<name>A0A8J3UIS1_9ACTN</name>
<protein>
    <recommendedName>
        <fullName evidence="5">CU044_5270 family protein</fullName>
    </recommendedName>
</protein>
<evidence type="ECO:0000256" key="1">
    <source>
        <dbReference type="SAM" id="MobiDB-lite"/>
    </source>
</evidence>
<evidence type="ECO:0000256" key="2">
    <source>
        <dbReference type="SAM" id="Phobius"/>
    </source>
</evidence>
<dbReference type="AlphaFoldDB" id="A0A8J3UIS1"/>
<evidence type="ECO:0008006" key="5">
    <source>
        <dbReference type="Google" id="ProtNLM"/>
    </source>
</evidence>
<sequence>MDELHMLAELRRDTPPIRTGASGAARARLLEEMAAPRRSRLRLRPIILRAGVVAALASAIITAIAVPQDTGGDPGRPDAVAALAGAQPAVAAVAERARTAAEKQSTEKVPADSWTYVRTLQRETESHDLSDLRDWYTADGRWTAGIGNDGRVTVSEIDPKRDVPSAAFLLGAPTDPEGMARHVYAEVDRVIAAERTGGIRASTIDTSRGRDVAAFTLVKEALKRYYVTPRQQAALYGALAYIPGVTVIEDAEDAAGRHGQAFGIIDPQSVRSEIIFDRRTYRYLGSSSVFTKDYTEPPPPPGVDSDYDPDNPLHFAKGTVVELNAKMDAAVVDGPGQRP</sequence>
<dbReference type="NCBIfam" id="NF038083">
    <property type="entry name" value="CU044_5270_fam"/>
    <property type="match status" value="1"/>
</dbReference>
<dbReference type="InterPro" id="IPR047789">
    <property type="entry name" value="CU044_5270-like"/>
</dbReference>
<accession>A0A8J3UIS1</accession>
<organism evidence="3 4">
    <name type="scientific">Planotetraspora silvatica</name>
    <dbReference type="NCBI Taxonomy" id="234614"/>
    <lineage>
        <taxon>Bacteria</taxon>
        <taxon>Bacillati</taxon>
        <taxon>Actinomycetota</taxon>
        <taxon>Actinomycetes</taxon>
        <taxon>Streptosporangiales</taxon>
        <taxon>Streptosporangiaceae</taxon>
        <taxon>Planotetraspora</taxon>
    </lineage>
</organism>
<keyword evidence="2" id="KW-0472">Membrane</keyword>
<comment type="caution">
    <text evidence="3">The sequence shown here is derived from an EMBL/GenBank/DDBJ whole genome shotgun (WGS) entry which is preliminary data.</text>
</comment>
<feature type="transmembrane region" description="Helical" evidence="2">
    <location>
        <begin position="46"/>
        <end position="66"/>
    </location>
</feature>
<proteinExistence type="predicted"/>
<keyword evidence="2" id="KW-1133">Transmembrane helix</keyword>
<gene>
    <name evidence="3" type="ORF">Psi02_16600</name>
</gene>
<evidence type="ECO:0000313" key="3">
    <source>
        <dbReference type="EMBL" id="GII45236.1"/>
    </source>
</evidence>
<keyword evidence="4" id="KW-1185">Reference proteome</keyword>
<keyword evidence="2" id="KW-0812">Transmembrane</keyword>
<evidence type="ECO:0000313" key="4">
    <source>
        <dbReference type="Proteomes" id="UP000644610"/>
    </source>
</evidence>
<reference evidence="3" key="1">
    <citation type="submission" date="2021-01" db="EMBL/GenBank/DDBJ databases">
        <title>Whole genome shotgun sequence of Planotetraspora silvatica NBRC 100141.</title>
        <authorList>
            <person name="Komaki H."/>
            <person name="Tamura T."/>
        </authorList>
    </citation>
    <scope>NUCLEOTIDE SEQUENCE</scope>
    <source>
        <strain evidence="3">NBRC 100141</strain>
    </source>
</reference>
<dbReference type="Proteomes" id="UP000644610">
    <property type="component" value="Unassembled WGS sequence"/>
</dbReference>
<dbReference type="RefSeq" id="WP_203972846.1">
    <property type="nucleotide sequence ID" value="NZ_BAAAKY010000022.1"/>
</dbReference>
<dbReference type="EMBL" id="BOOQ01000009">
    <property type="protein sequence ID" value="GII45236.1"/>
    <property type="molecule type" value="Genomic_DNA"/>
</dbReference>
<feature type="region of interest" description="Disordered" evidence="1">
    <location>
        <begin position="289"/>
        <end position="311"/>
    </location>
</feature>